<evidence type="ECO:0000256" key="2">
    <source>
        <dbReference type="ARBA" id="ARBA00022679"/>
    </source>
</evidence>
<keyword evidence="2" id="KW-0808">Transferase</keyword>
<evidence type="ECO:0000259" key="3">
    <source>
        <dbReference type="Pfam" id="PF13649"/>
    </source>
</evidence>
<evidence type="ECO:0000313" key="4">
    <source>
        <dbReference type="EMBL" id="APJ03693.1"/>
    </source>
</evidence>
<dbReference type="InterPro" id="IPR041698">
    <property type="entry name" value="Methyltransf_25"/>
</dbReference>
<dbReference type="Gene3D" id="3.40.50.150">
    <property type="entry name" value="Vaccinia Virus protein VP39"/>
    <property type="match status" value="1"/>
</dbReference>
<dbReference type="OrthoDB" id="9765084at2"/>
<dbReference type="KEGG" id="saqi:AXG55_07150"/>
<dbReference type="PANTHER" id="PTHR43861">
    <property type="entry name" value="TRANS-ACONITATE 2-METHYLTRANSFERASE-RELATED"/>
    <property type="match status" value="1"/>
</dbReference>
<gene>
    <name evidence="4" type="ORF">AXG55_07150</name>
</gene>
<accession>A0A1L4D0F5</accession>
<dbReference type="AlphaFoldDB" id="A0A1L4D0F5"/>
<dbReference type="SUPFAM" id="SSF53335">
    <property type="entry name" value="S-adenosyl-L-methionine-dependent methyltransferases"/>
    <property type="match status" value="1"/>
</dbReference>
<dbReference type="PANTHER" id="PTHR43861:SF1">
    <property type="entry name" value="TRANS-ACONITATE 2-METHYLTRANSFERASE"/>
    <property type="match status" value="1"/>
</dbReference>
<reference evidence="4 5" key="1">
    <citation type="submission" date="2016-10" db="EMBL/GenBank/DDBJ databases">
        <title>Silvanigrella aquatica sp. nov., isolated from a freshwater lake located in the Black Forest, Germany, description of Silvanigrellaceae fam. nov., Silvanigrellales ord. nov., reclassification of the order Bdellovibrionales in the class Oligoflexia, reclassification of the families Bacteriovoracaceae and Halobacteriovoraceae in the new order Bacteriovoracales ord. nov., and reclassification of the family Pseudobacteriovoracaceae in the order Oligoflexiales.</title>
        <authorList>
            <person name="Hahn M.W."/>
            <person name="Schmidt J."/>
            <person name="Koll U."/>
            <person name="Rohde M."/>
            <person name="Verbag S."/>
            <person name="Pitt A."/>
            <person name="Nakai R."/>
            <person name="Naganuma T."/>
            <person name="Lang E."/>
        </authorList>
    </citation>
    <scope>NUCLEOTIDE SEQUENCE [LARGE SCALE GENOMIC DNA]</scope>
    <source>
        <strain evidence="4 5">MWH-Nonnen-W8red</strain>
    </source>
</reference>
<dbReference type="STRING" id="1915309.AXG55_07150"/>
<dbReference type="Proteomes" id="UP000184731">
    <property type="component" value="Chromosome"/>
</dbReference>
<evidence type="ECO:0000313" key="5">
    <source>
        <dbReference type="Proteomes" id="UP000184731"/>
    </source>
</evidence>
<name>A0A1L4D0F5_9BACT</name>
<keyword evidence="5" id="KW-1185">Reference proteome</keyword>
<dbReference type="CDD" id="cd02440">
    <property type="entry name" value="AdoMet_MTases"/>
    <property type="match status" value="1"/>
</dbReference>
<protein>
    <recommendedName>
        <fullName evidence="3">Methyltransferase domain-containing protein</fullName>
    </recommendedName>
</protein>
<feature type="domain" description="Methyltransferase" evidence="3">
    <location>
        <begin position="182"/>
        <end position="277"/>
    </location>
</feature>
<proteinExistence type="predicted"/>
<dbReference type="Pfam" id="PF13649">
    <property type="entry name" value="Methyltransf_25"/>
    <property type="match status" value="1"/>
</dbReference>
<dbReference type="RefSeq" id="WP_148697434.1">
    <property type="nucleotide sequence ID" value="NZ_CP017834.1"/>
</dbReference>
<keyword evidence="1" id="KW-0489">Methyltransferase</keyword>
<dbReference type="GO" id="GO:0032259">
    <property type="term" value="P:methylation"/>
    <property type="evidence" value="ECO:0007669"/>
    <property type="project" value="UniProtKB-KW"/>
</dbReference>
<sequence length="344" mass="40378">MIKKNNLLLISLNASRMALYTVEGIPILFLRKFIGIQRKKNPLPPKNHFKNLLRIVNKMFEDDAKNINNNVYSVKLIFPENPLIHYKRYIEIMKDSIFSSIRAKNNEYNIFSAGVNEDIESFPKYYRRNFHFQTDGYFSRKSAELYAHQTEILFKGTLGLARRLLMAPMIKYIKEQNRTLNILEIACGSGEGTHILLNSCQNIQLLATDFSKSYMEIAQEKNGMFSNVKFIKSDATHLENILDKFDIVYSIYLFHELPENERLNVIQSCHNVLKPGGMMLHIDSIQLDDEPELNWALLNFPQDFHEPFYMNYIKRPLEKLIENCHFTRIETEKQFLSKCVMSIR</sequence>
<organism evidence="4 5">
    <name type="scientific">Silvanigrella aquatica</name>
    <dbReference type="NCBI Taxonomy" id="1915309"/>
    <lineage>
        <taxon>Bacteria</taxon>
        <taxon>Pseudomonadati</taxon>
        <taxon>Bdellovibrionota</taxon>
        <taxon>Oligoflexia</taxon>
        <taxon>Silvanigrellales</taxon>
        <taxon>Silvanigrellaceae</taxon>
        <taxon>Silvanigrella</taxon>
    </lineage>
</organism>
<dbReference type="EMBL" id="CP017834">
    <property type="protein sequence ID" value="APJ03693.1"/>
    <property type="molecule type" value="Genomic_DNA"/>
</dbReference>
<dbReference type="GO" id="GO:0008168">
    <property type="term" value="F:methyltransferase activity"/>
    <property type="evidence" value="ECO:0007669"/>
    <property type="project" value="UniProtKB-KW"/>
</dbReference>
<evidence type="ECO:0000256" key="1">
    <source>
        <dbReference type="ARBA" id="ARBA00022603"/>
    </source>
</evidence>
<dbReference type="InterPro" id="IPR029063">
    <property type="entry name" value="SAM-dependent_MTases_sf"/>
</dbReference>